<proteinExistence type="predicted"/>
<name>A0ABT9WMR0_9BACI</name>
<keyword evidence="3" id="KW-1185">Reference proteome</keyword>
<dbReference type="InterPro" id="IPR027275">
    <property type="entry name" value="PRC-brl_dom"/>
</dbReference>
<dbReference type="InterPro" id="IPR011033">
    <property type="entry name" value="PRC_barrel-like_sf"/>
</dbReference>
<reference evidence="2 3" key="1">
    <citation type="submission" date="2023-07" db="EMBL/GenBank/DDBJ databases">
        <title>Genomic Encyclopedia of Type Strains, Phase IV (KMG-IV): sequencing the most valuable type-strain genomes for metagenomic binning, comparative biology and taxonomic classification.</title>
        <authorList>
            <person name="Goeker M."/>
        </authorList>
    </citation>
    <scope>NUCLEOTIDE SEQUENCE [LARGE SCALE GENOMIC DNA]</scope>
    <source>
        <strain evidence="2 3">DSM 23837</strain>
    </source>
</reference>
<evidence type="ECO:0000313" key="2">
    <source>
        <dbReference type="EMBL" id="MDQ0174257.1"/>
    </source>
</evidence>
<dbReference type="EMBL" id="JAUSTT010000001">
    <property type="protein sequence ID" value="MDQ0174257.1"/>
    <property type="molecule type" value="Genomic_DNA"/>
</dbReference>
<sequence>MRTYMNIKGLQVFDTNGKRLGTVCDVSISAQGMVTGLLVKTKGLLDKKIFVPTEKVLSYGDDTVMVKAMDSLPTYKKRPGEYTMTSFQPIARKNMLSFDGEQLGQLEDVYFLEEVGTIIGYELTDGFFSDITNGKRMIRTIHPPKIGEDAIVVSVNHMRGGVSHAEVPKLSK</sequence>
<evidence type="ECO:0000259" key="1">
    <source>
        <dbReference type="Pfam" id="PF05239"/>
    </source>
</evidence>
<dbReference type="Pfam" id="PF05239">
    <property type="entry name" value="PRC"/>
    <property type="match status" value="1"/>
</dbReference>
<protein>
    <submittedName>
        <fullName evidence="2">Uncharacterized protein YrrD</fullName>
    </submittedName>
</protein>
<comment type="caution">
    <text evidence="2">The sequence shown here is derived from an EMBL/GenBank/DDBJ whole genome shotgun (WGS) entry which is preliminary data.</text>
</comment>
<feature type="domain" description="PRC-barrel" evidence="1">
    <location>
        <begin position="4"/>
        <end position="71"/>
    </location>
</feature>
<evidence type="ECO:0000313" key="3">
    <source>
        <dbReference type="Proteomes" id="UP001223586"/>
    </source>
</evidence>
<gene>
    <name evidence="2" type="ORF">J2S08_000088</name>
</gene>
<dbReference type="Gene3D" id="2.30.30.240">
    <property type="entry name" value="PRC-barrel domain"/>
    <property type="match status" value="1"/>
</dbReference>
<dbReference type="RefSeq" id="WP_307225582.1">
    <property type="nucleotide sequence ID" value="NZ_JAUSTT010000001.1"/>
</dbReference>
<dbReference type="SUPFAM" id="SSF50346">
    <property type="entry name" value="PRC-barrel domain"/>
    <property type="match status" value="2"/>
</dbReference>
<accession>A0ABT9WMR0</accession>
<dbReference type="Proteomes" id="UP001223586">
    <property type="component" value="Unassembled WGS sequence"/>
</dbReference>
<organism evidence="2 3">
    <name type="scientific">Bacillus chungangensis</name>
    <dbReference type="NCBI Taxonomy" id="587633"/>
    <lineage>
        <taxon>Bacteria</taxon>
        <taxon>Bacillati</taxon>
        <taxon>Bacillota</taxon>
        <taxon>Bacilli</taxon>
        <taxon>Bacillales</taxon>
        <taxon>Bacillaceae</taxon>
        <taxon>Bacillus</taxon>
    </lineage>
</organism>